<keyword evidence="5 13" id="KW-0812">Transmembrane</keyword>
<evidence type="ECO:0000256" key="3">
    <source>
        <dbReference type="ARBA" id="ARBA00022516"/>
    </source>
</evidence>
<evidence type="ECO:0000256" key="9">
    <source>
        <dbReference type="ARBA" id="ARBA00023209"/>
    </source>
</evidence>
<dbReference type="EMBL" id="JAPDOD010000084">
    <property type="protein sequence ID" value="MDA0167020.1"/>
    <property type="molecule type" value="Genomic_DNA"/>
</dbReference>
<keyword evidence="10" id="KW-1208">Phospholipid metabolism</keyword>
<dbReference type="InterPro" id="IPR043130">
    <property type="entry name" value="CDP-OH_PTrfase_TM_dom"/>
</dbReference>
<reference evidence="14" key="1">
    <citation type="submission" date="2022-10" db="EMBL/GenBank/DDBJ databases">
        <title>The WGS of Solirubrobacter ginsenosidimutans DSM 21036.</title>
        <authorList>
            <person name="Jiang Z."/>
        </authorList>
    </citation>
    <scope>NUCLEOTIDE SEQUENCE</scope>
    <source>
        <strain evidence="14">DSM 21036</strain>
    </source>
</reference>
<dbReference type="PROSITE" id="PS00379">
    <property type="entry name" value="CDP_ALCOHOL_P_TRANSF"/>
    <property type="match status" value="1"/>
</dbReference>
<feature type="transmembrane region" description="Helical" evidence="13">
    <location>
        <begin position="6"/>
        <end position="26"/>
    </location>
</feature>
<dbReference type="PANTHER" id="PTHR14269:SF62">
    <property type="entry name" value="CDP-DIACYLGLYCEROL--GLYCEROL-3-PHOSPHATE 3-PHOSPHATIDYLTRANSFERASE 1, CHLOROPLASTIC"/>
    <property type="match status" value="1"/>
</dbReference>
<comment type="similarity">
    <text evidence="2 12">Belongs to the CDP-alcohol phosphatidyltransferase class-I family.</text>
</comment>
<comment type="caution">
    <text evidence="14">The sequence shown here is derived from an EMBL/GenBank/DDBJ whole genome shotgun (WGS) entry which is preliminary data.</text>
</comment>
<evidence type="ECO:0000256" key="11">
    <source>
        <dbReference type="NCBIfam" id="TIGR00560"/>
    </source>
</evidence>
<evidence type="ECO:0000313" key="15">
    <source>
        <dbReference type="Proteomes" id="UP001149140"/>
    </source>
</evidence>
<dbReference type="AlphaFoldDB" id="A0A9X3N270"/>
<comment type="subcellular location">
    <subcellularLocation>
        <location evidence="1">Membrane</location>
        <topology evidence="1">Multi-pass membrane protein</topology>
    </subcellularLocation>
</comment>
<dbReference type="NCBIfam" id="TIGR00560">
    <property type="entry name" value="pgsA"/>
    <property type="match status" value="1"/>
</dbReference>
<evidence type="ECO:0000256" key="4">
    <source>
        <dbReference type="ARBA" id="ARBA00022679"/>
    </source>
</evidence>
<dbReference type="InterPro" id="IPR004570">
    <property type="entry name" value="Phosphatidylglycerol_P_synth"/>
</dbReference>
<dbReference type="InterPro" id="IPR050324">
    <property type="entry name" value="CDP-alcohol_PTase-I"/>
</dbReference>
<dbReference type="GO" id="GO:0046474">
    <property type="term" value="P:glycerophospholipid biosynthetic process"/>
    <property type="evidence" value="ECO:0007669"/>
    <property type="project" value="TreeGrafter"/>
</dbReference>
<proteinExistence type="inferred from homology"/>
<keyword evidence="3" id="KW-0444">Lipid biosynthesis</keyword>
<dbReference type="Pfam" id="PF01066">
    <property type="entry name" value="CDP-OH_P_transf"/>
    <property type="match status" value="1"/>
</dbReference>
<keyword evidence="6 13" id="KW-1133">Transmembrane helix</keyword>
<keyword evidence="15" id="KW-1185">Reference proteome</keyword>
<evidence type="ECO:0000256" key="2">
    <source>
        <dbReference type="ARBA" id="ARBA00010441"/>
    </source>
</evidence>
<keyword evidence="8 13" id="KW-0472">Membrane</keyword>
<protein>
    <recommendedName>
        <fullName evidence="11">CDP-diacylglycerol--glycerol-3-phosphate 3-phosphatidyltransferase</fullName>
        <ecNumber evidence="11">2.7.8.5</ecNumber>
    </recommendedName>
</protein>
<evidence type="ECO:0000256" key="6">
    <source>
        <dbReference type="ARBA" id="ARBA00022989"/>
    </source>
</evidence>
<evidence type="ECO:0000256" key="8">
    <source>
        <dbReference type="ARBA" id="ARBA00023136"/>
    </source>
</evidence>
<dbReference type="Gene3D" id="1.20.120.1760">
    <property type="match status" value="1"/>
</dbReference>
<dbReference type="InterPro" id="IPR000462">
    <property type="entry name" value="CDP-OH_P_trans"/>
</dbReference>
<keyword evidence="9" id="KW-0594">Phospholipid biosynthesis</keyword>
<feature type="transmembrane region" description="Helical" evidence="13">
    <location>
        <begin position="74"/>
        <end position="99"/>
    </location>
</feature>
<organism evidence="14 15">
    <name type="scientific">Solirubrobacter ginsenosidimutans</name>
    <dbReference type="NCBI Taxonomy" id="490573"/>
    <lineage>
        <taxon>Bacteria</taxon>
        <taxon>Bacillati</taxon>
        <taxon>Actinomycetota</taxon>
        <taxon>Thermoleophilia</taxon>
        <taxon>Solirubrobacterales</taxon>
        <taxon>Solirubrobacteraceae</taxon>
        <taxon>Solirubrobacter</taxon>
    </lineage>
</organism>
<dbReference type="PIRSF" id="PIRSF000847">
    <property type="entry name" value="Phos_ph_gly_syn"/>
    <property type="match status" value="1"/>
</dbReference>
<dbReference type="EC" id="2.7.8.5" evidence="11"/>
<evidence type="ECO:0000256" key="5">
    <source>
        <dbReference type="ARBA" id="ARBA00022692"/>
    </source>
</evidence>
<accession>A0A9X3N270</accession>
<evidence type="ECO:0000256" key="13">
    <source>
        <dbReference type="SAM" id="Phobius"/>
    </source>
</evidence>
<feature type="transmembrane region" description="Helical" evidence="13">
    <location>
        <begin position="147"/>
        <end position="168"/>
    </location>
</feature>
<dbReference type="RefSeq" id="WP_270046272.1">
    <property type="nucleotide sequence ID" value="NZ_JAPDOD010000084.1"/>
</dbReference>
<dbReference type="Proteomes" id="UP001149140">
    <property type="component" value="Unassembled WGS sequence"/>
</dbReference>
<name>A0A9X3N270_9ACTN</name>
<dbReference type="InterPro" id="IPR048254">
    <property type="entry name" value="CDP_ALCOHOL_P_TRANSF_CS"/>
</dbReference>
<feature type="transmembrane region" description="Helical" evidence="13">
    <location>
        <begin position="120"/>
        <end position="141"/>
    </location>
</feature>
<keyword evidence="4 12" id="KW-0808">Transferase</keyword>
<keyword evidence="7" id="KW-0443">Lipid metabolism</keyword>
<evidence type="ECO:0000256" key="1">
    <source>
        <dbReference type="ARBA" id="ARBA00004141"/>
    </source>
</evidence>
<dbReference type="PANTHER" id="PTHR14269">
    <property type="entry name" value="CDP-DIACYLGLYCEROL--GLYCEROL-3-PHOSPHATE 3-PHOSPHATIDYLTRANSFERASE-RELATED"/>
    <property type="match status" value="1"/>
</dbReference>
<gene>
    <name evidence="14" type="primary">pgsA</name>
    <name evidence="14" type="ORF">OM076_42560</name>
</gene>
<dbReference type="GO" id="GO:0008444">
    <property type="term" value="F:CDP-diacylglycerol-glycerol-3-phosphate 3-phosphatidyltransferase activity"/>
    <property type="evidence" value="ECO:0007669"/>
    <property type="project" value="UniProtKB-UniRule"/>
</dbReference>
<evidence type="ECO:0000256" key="7">
    <source>
        <dbReference type="ARBA" id="ARBA00023098"/>
    </source>
</evidence>
<evidence type="ECO:0000256" key="10">
    <source>
        <dbReference type="ARBA" id="ARBA00023264"/>
    </source>
</evidence>
<sequence length="184" mass="19856">MFELNLPNVLTLLRILLVPVLVAALVQEGGGGDTLAAVVFVLASITDALDGWIARRQKSVSTFGKLMDPLADKLLVTAALVSLVSLDRVSAWVAMVIIAREFAVTGLRQLAMEHGEVIPASVWGKIKTVAQVAMVLVLILVENSPAWVDALVWVTVAITVISGADYFFGFRNLIQARQSRRAPH</sequence>
<evidence type="ECO:0000256" key="12">
    <source>
        <dbReference type="RuleBase" id="RU003750"/>
    </source>
</evidence>
<evidence type="ECO:0000313" key="14">
    <source>
        <dbReference type="EMBL" id="MDA0167020.1"/>
    </source>
</evidence>
<dbReference type="GO" id="GO:0016020">
    <property type="term" value="C:membrane"/>
    <property type="evidence" value="ECO:0007669"/>
    <property type="project" value="UniProtKB-SubCell"/>
</dbReference>